<feature type="region of interest" description="Disordered" evidence="1">
    <location>
        <begin position="1"/>
        <end position="30"/>
    </location>
</feature>
<keyword evidence="2" id="KW-1133">Transmembrane helix</keyword>
<keyword evidence="2" id="KW-0812">Transmembrane</keyword>
<proteinExistence type="predicted"/>
<protein>
    <recommendedName>
        <fullName evidence="5">Succinoglycan biosynthesis protein exop</fullName>
    </recommendedName>
</protein>
<sequence length="716" mass="75196">MRNSQNRHDWRHEPSLPAFGAAPHANDDAPGSLLGVAGSALPPRFDDAAIRHRLARLARETREANEAFFSGAAEDRHPDDEAWAEDFQNKFLPTNDDPPAGTESRVMPAASGMARSKRLIAACGLLGAMAGGLTALSLPARYEATAELHLAAGADVSTFAGLQDQRRVVTSGIVLNKVVDKLGLADDPAFNGTETDSGFVSLLRSLLSRSDGAAASDAGHRHAMAASRLADSISVSQGRGASTIAVTAATGNGETSALIANTVAEAFLATVTTMHSAPQDSGTAGKVDEAAKKLEVFLAQHGLGSGDANAAADALLKLDDQLSAARARTAELNGKIAAMKAVGVDAAMGGGLPQEFESNAMAALRSQYLAIKRESDRAEAQLGPRNPERIALDTQLAGARDRIAAELRRITASLQATLKEAVQAEQGLAARRAQSGLDANGIATLRTLRDAARQAAAEARPNRSDDLRDATSGASVVTKAYAPLEPSGPSRLPVTLAGLLAGLAAGAGIGAVRGRRRTRADGNDENTGLAAQAASGSGENPAAPAPAIENLISAVRRASPAQEPIDAGGAELMPTETAETPYPLEDTMYPVYADQMHAFAPRQPGDAPQQPFQPPVYAAPHPYGTQPAMPQMVQPYVYTPYAPAYLWQPQPPMPIQAGFYPYPQPAQSMSGYPQPARPETTTAADQASLEEIRASLREFREAVRELAESRTRRRYF</sequence>
<feature type="compositionally biased region" description="Basic and acidic residues" evidence="1">
    <location>
        <begin position="1"/>
        <end position="14"/>
    </location>
</feature>
<comment type="caution">
    <text evidence="3">The sequence shown here is derived from an EMBL/GenBank/DDBJ whole genome shotgun (WGS) entry which is preliminary data.</text>
</comment>
<name>A0ABY2QBN2_9HYPH</name>
<dbReference type="PANTHER" id="PTHR32309">
    <property type="entry name" value="TYROSINE-PROTEIN KINASE"/>
    <property type="match status" value="1"/>
</dbReference>
<accession>A0ABY2QBN2</accession>
<evidence type="ECO:0008006" key="5">
    <source>
        <dbReference type="Google" id="ProtNLM"/>
    </source>
</evidence>
<evidence type="ECO:0000313" key="4">
    <source>
        <dbReference type="Proteomes" id="UP000306441"/>
    </source>
</evidence>
<dbReference type="Proteomes" id="UP000306441">
    <property type="component" value="Unassembled WGS sequence"/>
</dbReference>
<dbReference type="PANTHER" id="PTHR32309:SF31">
    <property type="entry name" value="CAPSULAR EXOPOLYSACCHARIDE FAMILY"/>
    <property type="match status" value="1"/>
</dbReference>
<evidence type="ECO:0000256" key="1">
    <source>
        <dbReference type="SAM" id="MobiDB-lite"/>
    </source>
</evidence>
<reference evidence="3 4" key="1">
    <citation type="submission" date="2019-04" db="EMBL/GenBank/DDBJ databases">
        <title>Mesorhizobium composti sp. nov., isolated from compost.</title>
        <authorList>
            <person name="Lin S.-Y."/>
            <person name="Hameed A."/>
            <person name="Hsieh Y.-T."/>
            <person name="Young C.-C."/>
        </authorList>
    </citation>
    <scope>NUCLEOTIDE SEQUENCE [LARGE SCALE GENOMIC DNA]</scope>
    <source>
        <strain evidence="3 4">CC-YTH430</strain>
    </source>
</reference>
<organism evidence="3 4">
    <name type="scientific">Ollibium composti</name>
    <dbReference type="NCBI Taxonomy" id="2675109"/>
    <lineage>
        <taxon>Bacteria</taxon>
        <taxon>Pseudomonadati</taxon>
        <taxon>Pseudomonadota</taxon>
        <taxon>Alphaproteobacteria</taxon>
        <taxon>Hyphomicrobiales</taxon>
        <taxon>Phyllobacteriaceae</taxon>
        <taxon>Ollibium</taxon>
    </lineage>
</organism>
<gene>
    <name evidence="3" type="ORF">E6C48_04800</name>
</gene>
<feature type="transmembrane region" description="Helical" evidence="2">
    <location>
        <begin position="119"/>
        <end position="138"/>
    </location>
</feature>
<keyword evidence="2" id="KW-0472">Membrane</keyword>
<dbReference type="RefSeq" id="WP_136354579.1">
    <property type="nucleotide sequence ID" value="NZ_SSNY01000002.1"/>
</dbReference>
<feature type="region of interest" description="Disordered" evidence="1">
    <location>
        <begin position="513"/>
        <end position="544"/>
    </location>
</feature>
<feature type="region of interest" description="Disordered" evidence="1">
    <location>
        <begin position="666"/>
        <end position="685"/>
    </location>
</feature>
<dbReference type="InterPro" id="IPR050445">
    <property type="entry name" value="Bact_polysacc_biosynth/exp"/>
</dbReference>
<evidence type="ECO:0000313" key="3">
    <source>
        <dbReference type="EMBL" id="THF58971.1"/>
    </source>
</evidence>
<dbReference type="EMBL" id="SSNY01000002">
    <property type="protein sequence ID" value="THF58971.1"/>
    <property type="molecule type" value="Genomic_DNA"/>
</dbReference>
<keyword evidence="4" id="KW-1185">Reference proteome</keyword>
<evidence type="ECO:0000256" key="2">
    <source>
        <dbReference type="SAM" id="Phobius"/>
    </source>
</evidence>